<keyword evidence="4" id="KW-1185">Reference proteome</keyword>
<dbReference type="PANTHER" id="PTHR12203:SF118">
    <property type="entry name" value="BETA-1,2-XYLOSYLTRANSFERASE 1"/>
    <property type="match status" value="1"/>
</dbReference>
<dbReference type="EMBL" id="KN832981">
    <property type="protein sequence ID" value="KIM86526.1"/>
    <property type="molecule type" value="Genomic_DNA"/>
</dbReference>
<sequence length="589" mass="68080">MLSQRRMRRMLLVPCVLCLTLYTVQSFFNGVTLVRPWQTHILTTATVTILEQETATQHINVQQEVEEPLQPHMFRSDGLLEVNPNGRHPMYDLIERAEAEWAEKLKRQSKSLDEAVSEYERRYHRAPPKGFDDWWFYCEYHSVQLPDEYDQLHNDLEPFWGVDPVDLNRLQAEHESLKDSYTIGKTEDSETIALLAVARREASPNSLPKDYLVQPRGTMDLLQDVSKFIPPFRAVFSSHDNPNLFTDWELKTQALQAAAAGKYIDIKQPPPLKHLGWPSACAPESPLRRTSFNYDVPPSPPTKKTFIYDHLKAMDPCNHPSLLLHHGQFLSQSQGPMPKQVMIPQFSHCSTSMHHDILAAIRLDWVDDIPSDAKPDFQDKLDKRLSWRGTTTGIWDAEHTRWRNQHRISLVQWANEHNGTVSVLRSTKSRRESVGEGNPVSKARLNAVMLDVAFTSEPRSCAKAGCKVIEEELQFRDWQNSTTAGAYKYVLDVDGNGWSSRFKRLMLSNSLVFKSTIYPGWYQDRIQEYLHYIPVQLDLSDLYDSLTFFRGDLYGEGAHEELAAKIAHAGRKWSKEFWRREDMTAYMFR</sequence>
<dbReference type="AlphaFoldDB" id="A0A0C3G774"/>
<dbReference type="Pfam" id="PF05686">
    <property type="entry name" value="Glyco_transf_90"/>
    <property type="match status" value="1"/>
</dbReference>
<dbReference type="SMART" id="SM00672">
    <property type="entry name" value="CAP10"/>
    <property type="match status" value="1"/>
</dbReference>
<dbReference type="HOGENOM" id="CLU_005027_3_2_1"/>
<evidence type="ECO:0000313" key="4">
    <source>
        <dbReference type="Proteomes" id="UP000054166"/>
    </source>
</evidence>
<feature type="chain" id="PRO_5002177512" evidence="1">
    <location>
        <begin position="27"/>
        <end position="589"/>
    </location>
</feature>
<feature type="signal peptide" evidence="1">
    <location>
        <begin position="1"/>
        <end position="26"/>
    </location>
</feature>
<evidence type="ECO:0000256" key="1">
    <source>
        <dbReference type="SAM" id="SignalP"/>
    </source>
</evidence>
<organism evidence="3 4">
    <name type="scientific">Piloderma croceum (strain F 1598)</name>
    <dbReference type="NCBI Taxonomy" id="765440"/>
    <lineage>
        <taxon>Eukaryota</taxon>
        <taxon>Fungi</taxon>
        <taxon>Dikarya</taxon>
        <taxon>Basidiomycota</taxon>
        <taxon>Agaricomycotina</taxon>
        <taxon>Agaricomycetes</taxon>
        <taxon>Agaricomycetidae</taxon>
        <taxon>Atheliales</taxon>
        <taxon>Atheliaceae</taxon>
        <taxon>Piloderma</taxon>
    </lineage>
</organism>
<gene>
    <name evidence="3" type="ORF">PILCRDRAFT_307090</name>
</gene>
<dbReference type="InParanoid" id="A0A0C3G774"/>
<dbReference type="InterPro" id="IPR051091">
    <property type="entry name" value="O-Glucosyltr/Glycosyltrsf_90"/>
</dbReference>
<reference evidence="4" key="2">
    <citation type="submission" date="2015-01" db="EMBL/GenBank/DDBJ databases">
        <title>Evolutionary Origins and Diversification of the Mycorrhizal Mutualists.</title>
        <authorList>
            <consortium name="DOE Joint Genome Institute"/>
            <consortium name="Mycorrhizal Genomics Consortium"/>
            <person name="Kohler A."/>
            <person name="Kuo A."/>
            <person name="Nagy L.G."/>
            <person name="Floudas D."/>
            <person name="Copeland A."/>
            <person name="Barry K.W."/>
            <person name="Cichocki N."/>
            <person name="Veneault-Fourrey C."/>
            <person name="LaButti K."/>
            <person name="Lindquist E.A."/>
            <person name="Lipzen A."/>
            <person name="Lundell T."/>
            <person name="Morin E."/>
            <person name="Murat C."/>
            <person name="Riley R."/>
            <person name="Ohm R."/>
            <person name="Sun H."/>
            <person name="Tunlid A."/>
            <person name="Henrissat B."/>
            <person name="Grigoriev I.V."/>
            <person name="Hibbett D.S."/>
            <person name="Martin F."/>
        </authorList>
    </citation>
    <scope>NUCLEOTIDE SEQUENCE [LARGE SCALE GENOMIC DNA]</scope>
    <source>
        <strain evidence="4">F 1598</strain>
    </source>
</reference>
<protein>
    <submittedName>
        <fullName evidence="3">Glycosyltransferase family 90 protein</fullName>
    </submittedName>
</protein>
<dbReference type="InterPro" id="IPR006598">
    <property type="entry name" value="CAP10"/>
</dbReference>
<evidence type="ECO:0000259" key="2">
    <source>
        <dbReference type="SMART" id="SM00672"/>
    </source>
</evidence>
<evidence type="ECO:0000313" key="3">
    <source>
        <dbReference type="EMBL" id="KIM86526.1"/>
    </source>
</evidence>
<reference evidence="3 4" key="1">
    <citation type="submission" date="2014-04" db="EMBL/GenBank/DDBJ databases">
        <authorList>
            <consortium name="DOE Joint Genome Institute"/>
            <person name="Kuo A."/>
            <person name="Tarkka M."/>
            <person name="Buscot F."/>
            <person name="Kohler A."/>
            <person name="Nagy L.G."/>
            <person name="Floudas D."/>
            <person name="Copeland A."/>
            <person name="Barry K.W."/>
            <person name="Cichocki N."/>
            <person name="Veneault-Fourrey C."/>
            <person name="LaButti K."/>
            <person name="Lindquist E.A."/>
            <person name="Lipzen A."/>
            <person name="Lundell T."/>
            <person name="Morin E."/>
            <person name="Murat C."/>
            <person name="Sun H."/>
            <person name="Tunlid A."/>
            <person name="Henrissat B."/>
            <person name="Grigoriev I.V."/>
            <person name="Hibbett D.S."/>
            <person name="Martin F."/>
            <person name="Nordberg H.P."/>
            <person name="Cantor M.N."/>
            <person name="Hua S.X."/>
        </authorList>
    </citation>
    <scope>NUCLEOTIDE SEQUENCE [LARGE SCALE GENOMIC DNA]</scope>
    <source>
        <strain evidence="3 4">F 1598</strain>
    </source>
</reference>
<accession>A0A0C3G774</accession>
<dbReference type="PANTHER" id="PTHR12203">
    <property type="entry name" value="KDEL LYS-ASP-GLU-LEU CONTAINING - RELATED"/>
    <property type="match status" value="1"/>
</dbReference>
<dbReference type="OrthoDB" id="541052at2759"/>
<dbReference type="Proteomes" id="UP000054166">
    <property type="component" value="Unassembled WGS sequence"/>
</dbReference>
<name>A0A0C3G774_PILCF</name>
<keyword evidence="3" id="KW-0808">Transferase</keyword>
<proteinExistence type="predicted"/>
<dbReference type="GO" id="GO:0016740">
    <property type="term" value="F:transferase activity"/>
    <property type="evidence" value="ECO:0007669"/>
    <property type="project" value="UniProtKB-KW"/>
</dbReference>
<feature type="domain" description="Glycosyl transferase CAP10" evidence="2">
    <location>
        <begin position="366"/>
        <end position="589"/>
    </location>
</feature>
<keyword evidence="1" id="KW-0732">Signal</keyword>